<reference evidence="5 7" key="1">
    <citation type="submission" date="2014-07" db="EMBL/GenBank/DDBJ databases">
        <authorList>
            <person name="Pisani N.G."/>
            <person name="Newman J.D."/>
        </authorList>
    </citation>
    <scope>NUCLEOTIDE SEQUENCE [LARGE SCALE GENOMIC DNA]</scope>
    <source>
        <strain evidence="5 7">LMG 24720</strain>
    </source>
</reference>
<evidence type="ECO:0000313" key="7">
    <source>
        <dbReference type="Proteomes" id="UP000028349"/>
    </source>
</evidence>
<evidence type="ECO:0000256" key="3">
    <source>
        <dbReference type="ARBA" id="ARBA00013252"/>
    </source>
</evidence>
<evidence type="ECO:0000313" key="5">
    <source>
        <dbReference type="EMBL" id="KEY19746.1"/>
    </source>
</evidence>
<dbReference type="Pfam" id="PF01329">
    <property type="entry name" value="Pterin_4a"/>
    <property type="match status" value="1"/>
</dbReference>
<evidence type="ECO:0000256" key="2">
    <source>
        <dbReference type="ARBA" id="ARBA00006472"/>
    </source>
</evidence>
<dbReference type="OrthoDB" id="9794987at2"/>
<organism evidence="6 8">
    <name type="scientific">Kaistella antarctica</name>
    <dbReference type="NCBI Taxonomy" id="266748"/>
    <lineage>
        <taxon>Bacteria</taxon>
        <taxon>Pseudomonadati</taxon>
        <taxon>Bacteroidota</taxon>
        <taxon>Flavobacteriia</taxon>
        <taxon>Flavobacteriales</taxon>
        <taxon>Weeksellaceae</taxon>
        <taxon>Chryseobacterium group</taxon>
        <taxon>Kaistella</taxon>
    </lineage>
</organism>
<dbReference type="Proteomes" id="UP000270036">
    <property type="component" value="Chromosome"/>
</dbReference>
<proteinExistence type="inferred from homology"/>
<reference evidence="6 8" key="2">
    <citation type="submission" date="2018-12" db="EMBL/GenBank/DDBJ databases">
        <authorList>
            <consortium name="Pathogen Informatics"/>
        </authorList>
    </citation>
    <scope>NUCLEOTIDE SEQUENCE [LARGE SCALE GENOMIC DNA]</scope>
    <source>
        <strain evidence="6 8">NCTC13489</strain>
    </source>
</reference>
<comment type="catalytic activity">
    <reaction evidence="1">
        <text>(4aS,6R)-4a-hydroxy-L-erythro-5,6,7,8-tetrahydrobiopterin = (6R)-L-erythro-6,7-dihydrobiopterin + H2O</text>
        <dbReference type="Rhea" id="RHEA:11920"/>
        <dbReference type="ChEBI" id="CHEBI:15377"/>
        <dbReference type="ChEBI" id="CHEBI:15642"/>
        <dbReference type="ChEBI" id="CHEBI:43120"/>
        <dbReference type="EC" id="4.2.1.96"/>
    </reaction>
</comment>
<dbReference type="STRING" id="266748.HY04_00505"/>
<gene>
    <name evidence="6" type="primary">phhB</name>
    <name evidence="5" type="ORF">HY04_00505</name>
    <name evidence="6" type="ORF">NCTC13489_00522</name>
</gene>
<keyword evidence="7" id="KW-1185">Reference proteome</keyword>
<evidence type="ECO:0000313" key="8">
    <source>
        <dbReference type="Proteomes" id="UP000270036"/>
    </source>
</evidence>
<protein>
    <recommendedName>
        <fullName evidence="3">4a-hydroxytetrahydrobiopterin dehydratase</fullName>
        <ecNumber evidence="3">4.2.1.96</ecNumber>
    </recommendedName>
</protein>
<dbReference type="PANTHER" id="PTHR12599:SF0">
    <property type="entry name" value="PTERIN-4-ALPHA-CARBINOLAMINE DEHYDRATASE"/>
    <property type="match status" value="1"/>
</dbReference>
<dbReference type="SUPFAM" id="SSF55248">
    <property type="entry name" value="PCD-like"/>
    <property type="match status" value="1"/>
</dbReference>
<dbReference type="PANTHER" id="PTHR12599">
    <property type="entry name" value="PTERIN-4-ALPHA-CARBINOLAMINE DEHYDRATASE"/>
    <property type="match status" value="1"/>
</dbReference>
<comment type="similarity">
    <text evidence="2">Belongs to the pterin-4-alpha-carbinolamine dehydratase family.</text>
</comment>
<evidence type="ECO:0000256" key="4">
    <source>
        <dbReference type="ARBA" id="ARBA00023239"/>
    </source>
</evidence>
<dbReference type="GO" id="GO:0006729">
    <property type="term" value="P:tetrahydrobiopterin biosynthetic process"/>
    <property type="evidence" value="ECO:0007669"/>
    <property type="project" value="InterPro"/>
</dbReference>
<accession>A0A448NNK9</accession>
<dbReference type="KEGG" id="cant:NCTC13489_00522"/>
<dbReference type="InterPro" id="IPR001533">
    <property type="entry name" value="Pterin_deHydtase"/>
</dbReference>
<evidence type="ECO:0000313" key="6">
    <source>
        <dbReference type="EMBL" id="VEH96593.1"/>
    </source>
</evidence>
<sequence>MWKEIDGKLQQTFKFKDFSEAFAFMTRVAFLAECQEHHPDWSNEYNKVTINLCTHDKGDAITEKDHKLAKAIDQLVK</sequence>
<dbReference type="InterPro" id="IPR036428">
    <property type="entry name" value="PCD_sf"/>
</dbReference>
<name>A0A448NNK9_9FLAO</name>
<dbReference type="GO" id="GO:0008124">
    <property type="term" value="F:4-alpha-hydroxytetrahydrobiopterin dehydratase activity"/>
    <property type="evidence" value="ECO:0007669"/>
    <property type="project" value="UniProtKB-EC"/>
</dbReference>
<dbReference type="AlphaFoldDB" id="A0A448NNK9"/>
<keyword evidence="4 6" id="KW-0456">Lyase</keyword>
<evidence type="ECO:0000256" key="1">
    <source>
        <dbReference type="ARBA" id="ARBA00001554"/>
    </source>
</evidence>
<dbReference type="RefSeq" id="WP_034717359.1">
    <property type="nucleotide sequence ID" value="NZ_FOIX01000002.1"/>
</dbReference>
<dbReference type="EC" id="4.2.1.96" evidence="3"/>
<dbReference type="EMBL" id="JPEP01000001">
    <property type="protein sequence ID" value="KEY19746.1"/>
    <property type="molecule type" value="Genomic_DNA"/>
</dbReference>
<dbReference type="Proteomes" id="UP000028349">
    <property type="component" value="Unassembled WGS sequence"/>
</dbReference>
<dbReference type="Gene3D" id="3.30.1360.20">
    <property type="entry name" value="Transcriptional coactivator/pterin dehydratase"/>
    <property type="match status" value="1"/>
</dbReference>
<dbReference type="EMBL" id="LR134441">
    <property type="protein sequence ID" value="VEH96593.1"/>
    <property type="molecule type" value="Genomic_DNA"/>
</dbReference>